<dbReference type="AlphaFoldDB" id="A0A9P6JJ56"/>
<dbReference type="Proteomes" id="UP000807306">
    <property type="component" value="Unassembled WGS sequence"/>
</dbReference>
<sequence length="54" mass="6234">MAPQTAKWRAEAGHHLDFCRRIEAFVLSLGMPQLNVITFMLVTFHVRFHHAIST</sequence>
<accession>A0A9P6JJ56</accession>
<dbReference type="OrthoDB" id="341421at2759"/>
<evidence type="ECO:0000313" key="2">
    <source>
        <dbReference type="Proteomes" id="UP000807306"/>
    </source>
</evidence>
<keyword evidence="2" id="KW-1185">Reference proteome</keyword>
<organism evidence="1 2">
    <name type="scientific">Crepidotus variabilis</name>
    <dbReference type="NCBI Taxonomy" id="179855"/>
    <lineage>
        <taxon>Eukaryota</taxon>
        <taxon>Fungi</taxon>
        <taxon>Dikarya</taxon>
        <taxon>Basidiomycota</taxon>
        <taxon>Agaricomycotina</taxon>
        <taxon>Agaricomycetes</taxon>
        <taxon>Agaricomycetidae</taxon>
        <taxon>Agaricales</taxon>
        <taxon>Agaricineae</taxon>
        <taxon>Crepidotaceae</taxon>
        <taxon>Crepidotus</taxon>
    </lineage>
</organism>
<dbReference type="EMBL" id="MU157936">
    <property type="protein sequence ID" value="KAF9522738.1"/>
    <property type="molecule type" value="Genomic_DNA"/>
</dbReference>
<comment type="caution">
    <text evidence="1">The sequence shown here is derived from an EMBL/GenBank/DDBJ whole genome shotgun (WGS) entry which is preliminary data.</text>
</comment>
<gene>
    <name evidence="1" type="ORF">CPB83DRAFT_864043</name>
</gene>
<reference evidence="1" key="1">
    <citation type="submission" date="2020-11" db="EMBL/GenBank/DDBJ databases">
        <authorList>
            <consortium name="DOE Joint Genome Institute"/>
            <person name="Ahrendt S."/>
            <person name="Riley R."/>
            <person name="Andreopoulos W."/>
            <person name="Labutti K."/>
            <person name="Pangilinan J."/>
            <person name="Ruiz-Duenas F.J."/>
            <person name="Barrasa J.M."/>
            <person name="Sanchez-Garcia M."/>
            <person name="Camarero S."/>
            <person name="Miyauchi S."/>
            <person name="Serrano A."/>
            <person name="Linde D."/>
            <person name="Babiker R."/>
            <person name="Drula E."/>
            <person name="Ayuso-Fernandez I."/>
            <person name="Pacheco R."/>
            <person name="Padilla G."/>
            <person name="Ferreira P."/>
            <person name="Barriuso J."/>
            <person name="Kellner H."/>
            <person name="Castanera R."/>
            <person name="Alfaro M."/>
            <person name="Ramirez L."/>
            <person name="Pisabarro A.G."/>
            <person name="Kuo A."/>
            <person name="Tritt A."/>
            <person name="Lipzen A."/>
            <person name="He G."/>
            <person name="Yan M."/>
            <person name="Ng V."/>
            <person name="Cullen D."/>
            <person name="Martin F."/>
            <person name="Rosso M.-N."/>
            <person name="Henrissat B."/>
            <person name="Hibbett D."/>
            <person name="Martinez A.T."/>
            <person name="Grigoriev I.V."/>
        </authorList>
    </citation>
    <scope>NUCLEOTIDE SEQUENCE</scope>
    <source>
        <strain evidence="1">CBS 506.95</strain>
    </source>
</reference>
<name>A0A9P6JJ56_9AGAR</name>
<evidence type="ECO:0000313" key="1">
    <source>
        <dbReference type="EMBL" id="KAF9522738.1"/>
    </source>
</evidence>
<proteinExistence type="predicted"/>
<protein>
    <submittedName>
        <fullName evidence="1">Uncharacterized protein</fullName>
    </submittedName>
</protein>